<evidence type="ECO:0000313" key="6">
    <source>
        <dbReference type="Proteomes" id="UP000235388"/>
    </source>
</evidence>
<feature type="region of interest" description="Disordered" evidence="2">
    <location>
        <begin position="495"/>
        <end position="514"/>
    </location>
</feature>
<feature type="domain" description="Rapamycin-insensitive companion of mTOR N-terminal" evidence="4">
    <location>
        <begin position="549"/>
        <end position="753"/>
    </location>
</feature>
<evidence type="ECO:0000256" key="2">
    <source>
        <dbReference type="SAM" id="MobiDB-lite"/>
    </source>
</evidence>
<evidence type="ECO:0000259" key="4">
    <source>
        <dbReference type="Pfam" id="PF14664"/>
    </source>
</evidence>
<keyword evidence="6" id="KW-1185">Reference proteome</keyword>
<reference evidence="5 6" key="1">
    <citation type="submission" date="2017-11" db="EMBL/GenBank/DDBJ databases">
        <title>De novo assembly and phasing of dikaryotic genomes from two isolates of Puccinia coronata f. sp. avenae, the causal agent of oat crown rust.</title>
        <authorList>
            <person name="Miller M.E."/>
            <person name="Zhang Y."/>
            <person name="Omidvar V."/>
            <person name="Sperschneider J."/>
            <person name="Schwessinger B."/>
            <person name="Raley C."/>
            <person name="Palmer J.M."/>
            <person name="Garnica D."/>
            <person name="Upadhyaya N."/>
            <person name="Rathjen J."/>
            <person name="Taylor J.M."/>
            <person name="Park R.F."/>
            <person name="Dodds P.N."/>
            <person name="Hirsch C.D."/>
            <person name="Kianian S.F."/>
            <person name="Figueroa M."/>
        </authorList>
    </citation>
    <scope>NUCLEOTIDE SEQUENCE [LARGE SCALE GENOMIC DNA]</scope>
    <source>
        <strain evidence="5">12NC29</strain>
    </source>
</reference>
<feature type="compositionally biased region" description="Polar residues" evidence="2">
    <location>
        <begin position="505"/>
        <end position="514"/>
    </location>
</feature>
<dbReference type="InterPro" id="IPR028268">
    <property type="entry name" value="Pianissimo_fam"/>
</dbReference>
<dbReference type="PANTHER" id="PTHR13298:SF11">
    <property type="entry name" value="RAPAMYCIN-INSENSITIVE COMPANION OF MTOR"/>
    <property type="match status" value="1"/>
</dbReference>
<evidence type="ECO:0000256" key="3">
    <source>
        <dbReference type="SAM" id="SignalP"/>
    </source>
</evidence>
<sequence length="765" mass="85014">MDVLVIIRTSSAFLFLLLLPHHVLGHPLGDWCFSCGSVRVDKLSGDSTGVAGRDTAARRAAQRKQSNDDDDDDDRDCWRTRCGPCKQIFTVAMKLKENKKVRAALGVNRCYVEGQAFDHELQAQRKSKPSRNEALRSTHYQPAPLPARPDSSHVGKLLLQATLVDVPLHVLDGRQSIFRLQARVCTKTPRFLPFQTLSHSHLKDLVNLSLSISSNRPNPISPSRYALHNTSANLATDSEWQSLPVHDHTTLCEVTNRSIDPGSRLFDLAFGINHESNTLGQLVGDGASEDNDDLDEDTVKIQLKIIAMGALCNLVLEFSTMKWVRSIEPKWGGEVHQAIEILPVPIAERIGSLGIEEYHLLSSNFQLKLRVIICLGWVEVYKCLNDKNLSIQENMISLLRNLVCGEISDIKILFRHLINTRADLLHQVGAGQGLKCKDNKLLSSQPNNSIAGSSTITTTSTLHTSVKAELNPVNQNVKGLLKEIKALEALSAHAPRTGRRRLKTNESAQSNPPAQSFADDAIWIQSEIEDLINKLTSEESLSESSLRKLSDLVKSQAGNTKLNRRKLIEIGLLGLTDSSSTDVRAELYRLLRHAAHTLVDINILCLSRIEFLIIKTLKRNHKSGYEKLQALILVQSVACHPCFLTLSIVRAIVSIAETAEEKLRQLSIESLGELMVRDFKLLAQADGIKVIMQSLNDTYVGLKELAPYMANLIMARVDRPACRQYLKSGIDFELALAAITKVNKPTSTQAQEESVRRPSQRSIFP</sequence>
<dbReference type="STRING" id="200324.A0A2N5SHZ9"/>
<comment type="similarity">
    <text evidence="1">Belongs to the RICTOR family.</text>
</comment>
<protein>
    <recommendedName>
        <fullName evidence="4">Rapamycin-insensitive companion of mTOR N-terminal domain-containing protein</fullName>
    </recommendedName>
</protein>
<gene>
    <name evidence="5" type="ORF">PCANC_17530</name>
</gene>
<dbReference type="GO" id="GO:0031932">
    <property type="term" value="C:TORC2 complex"/>
    <property type="evidence" value="ECO:0007669"/>
    <property type="project" value="InterPro"/>
</dbReference>
<evidence type="ECO:0000313" key="5">
    <source>
        <dbReference type="EMBL" id="PLW12867.1"/>
    </source>
</evidence>
<dbReference type="GO" id="GO:0038203">
    <property type="term" value="P:TORC2 signaling"/>
    <property type="evidence" value="ECO:0007669"/>
    <property type="project" value="TreeGrafter"/>
</dbReference>
<name>A0A2N5SHZ9_9BASI</name>
<dbReference type="Proteomes" id="UP000235388">
    <property type="component" value="Unassembled WGS sequence"/>
</dbReference>
<dbReference type="EMBL" id="PGCJ01000968">
    <property type="protein sequence ID" value="PLW12867.1"/>
    <property type="molecule type" value="Genomic_DNA"/>
</dbReference>
<feature type="chain" id="PRO_5014827409" description="Rapamycin-insensitive companion of mTOR N-terminal domain-containing protein" evidence="3">
    <location>
        <begin position="26"/>
        <end position="765"/>
    </location>
</feature>
<accession>A0A2N5SHZ9</accession>
<feature type="region of interest" description="Disordered" evidence="2">
    <location>
        <begin position="45"/>
        <end position="74"/>
    </location>
</feature>
<dbReference type="OrthoDB" id="5559898at2759"/>
<comment type="caution">
    <text evidence="5">The sequence shown here is derived from an EMBL/GenBank/DDBJ whole genome shotgun (WGS) entry which is preliminary data.</text>
</comment>
<dbReference type="AlphaFoldDB" id="A0A2N5SHZ9"/>
<dbReference type="Pfam" id="PF14664">
    <property type="entry name" value="RICTOR_N"/>
    <property type="match status" value="1"/>
</dbReference>
<proteinExistence type="inferred from homology"/>
<dbReference type="InterPro" id="IPR016024">
    <property type="entry name" value="ARM-type_fold"/>
</dbReference>
<feature type="region of interest" description="Disordered" evidence="2">
    <location>
        <begin position="121"/>
        <end position="149"/>
    </location>
</feature>
<dbReference type="InterPro" id="IPR028267">
    <property type="entry name" value="Pianissimo_N"/>
</dbReference>
<dbReference type="PANTHER" id="PTHR13298">
    <property type="entry name" value="CYTOSOLIC REGULATOR PIANISSIMO"/>
    <property type="match status" value="1"/>
</dbReference>
<organism evidence="5 6">
    <name type="scientific">Puccinia coronata f. sp. avenae</name>
    <dbReference type="NCBI Taxonomy" id="200324"/>
    <lineage>
        <taxon>Eukaryota</taxon>
        <taxon>Fungi</taxon>
        <taxon>Dikarya</taxon>
        <taxon>Basidiomycota</taxon>
        <taxon>Pucciniomycotina</taxon>
        <taxon>Pucciniomycetes</taxon>
        <taxon>Pucciniales</taxon>
        <taxon>Pucciniaceae</taxon>
        <taxon>Puccinia</taxon>
    </lineage>
</organism>
<dbReference type="SUPFAM" id="SSF48371">
    <property type="entry name" value="ARM repeat"/>
    <property type="match status" value="1"/>
</dbReference>
<feature type="signal peptide" evidence="3">
    <location>
        <begin position="1"/>
        <end position="25"/>
    </location>
</feature>
<evidence type="ECO:0000256" key="1">
    <source>
        <dbReference type="ARBA" id="ARBA00008878"/>
    </source>
</evidence>
<keyword evidence="3" id="KW-0732">Signal</keyword>